<dbReference type="Pfam" id="PF13581">
    <property type="entry name" value="HATPase_c_2"/>
    <property type="match status" value="1"/>
</dbReference>
<accession>A0A417YMS1</accession>
<keyword evidence="3" id="KW-1185">Reference proteome</keyword>
<dbReference type="Proteomes" id="UP000284416">
    <property type="component" value="Unassembled WGS sequence"/>
</dbReference>
<keyword evidence="2" id="KW-0547">Nucleotide-binding</keyword>
<dbReference type="AlphaFoldDB" id="A0A417YMS1"/>
<sequence>MEVFEITKQNGRDCPFHGTQPDKIYIEINSESDIMSARQEAREVSKTLGFSMFNQSRIITLISELARNIFKYAGKGYIVIEIIKNQNGCLGLKIQAIDCGPGIMDVNQALRQGYSTSGSLGAGLPAVKRMADEFSIQTGKGKGTCVNITKWLN</sequence>
<dbReference type="InterPro" id="IPR003594">
    <property type="entry name" value="HATPase_dom"/>
</dbReference>
<reference evidence="2 3" key="1">
    <citation type="journal article" date="2017" name="Int. J. Syst. Evol. Microbiol.">
        <title>Bacillus notoginsengisoli sp. nov., a novel bacterium isolated from the rhizosphere of Panax notoginseng.</title>
        <authorList>
            <person name="Zhang M.Y."/>
            <person name="Cheng J."/>
            <person name="Cai Y."/>
            <person name="Zhang T.Y."/>
            <person name="Wu Y.Y."/>
            <person name="Manikprabhu D."/>
            <person name="Li W.J."/>
            <person name="Zhang Y.X."/>
        </authorList>
    </citation>
    <scope>NUCLEOTIDE SEQUENCE [LARGE SCALE GENOMIC DNA]</scope>
    <source>
        <strain evidence="2 3">JCM 30743</strain>
    </source>
</reference>
<dbReference type="CDD" id="cd16934">
    <property type="entry name" value="HATPase_RsbT-like"/>
    <property type="match status" value="1"/>
</dbReference>
<name>A0A417YMS1_9BACI</name>
<proteinExistence type="predicted"/>
<dbReference type="InterPro" id="IPR036890">
    <property type="entry name" value="HATPase_C_sf"/>
</dbReference>
<dbReference type="Gene3D" id="3.30.565.10">
    <property type="entry name" value="Histidine kinase-like ATPase, C-terminal domain"/>
    <property type="match status" value="1"/>
</dbReference>
<dbReference type="GO" id="GO:0005524">
    <property type="term" value="F:ATP binding"/>
    <property type="evidence" value="ECO:0007669"/>
    <property type="project" value="UniProtKB-KW"/>
</dbReference>
<comment type="caution">
    <text evidence="2">The sequence shown here is derived from an EMBL/GenBank/DDBJ whole genome shotgun (WGS) entry which is preliminary data.</text>
</comment>
<evidence type="ECO:0000259" key="1">
    <source>
        <dbReference type="Pfam" id="PF13581"/>
    </source>
</evidence>
<dbReference type="SUPFAM" id="SSF55874">
    <property type="entry name" value="ATPase domain of HSP90 chaperone/DNA topoisomerase II/histidine kinase"/>
    <property type="match status" value="1"/>
</dbReference>
<dbReference type="EMBL" id="QWEG01000014">
    <property type="protein sequence ID" value="RHW34853.1"/>
    <property type="molecule type" value="Genomic_DNA"/>
</dbReference>
<organism evidence="2 3">
    <name type="scientific">Neobacillus notoginsengisoli</name>
    <dbReference type="NCBI Taxonomy" id="1578198"/>
    <lineage>
        <taxon>Bacteria</taxon>
        <taxon>Bacillati</taxon>
        <taxon>Bacillota</taxon>
        <taxon>Bacilli</taxon>
        <taxon>Bacillales</taxon>
        <taxon>Bacillaceae</taxon>
        <taxon>Neobacillus</taxon>
    </lineage>
</organism>
<keyword evidence="2" id="KW-0067">ATP-binding</keyword>
<evidence type="ECO:0000313" key="3">
    <source>
        <dbReference type="Proteomes" id="UP000284416"/>
    </source>
</evidence>
<gene>
    <name evidence="2" type="ORF">D1B31_19515</name>
</gene>
<evidence type="ECO:0000313" key="2">
    <source>
        <dbReference type="EMBL" id="RHW34853.1"/>
    </source>
</evidence>
<protein>
    <submittedName>
        <fullName evidence="2">ATP-binding protein</fullName>
    </submittedName>
</protein>
<dbReference type="OrthoDB" id="9799195at2"/>
<feature type="domain" description="Histidine kinase/HSP90-like ATPase" evidence="1">
    <location>
        <begin position="35"/>
        <end position="150"/>
    </location>
</feature>